<organism evidence="1 2">
    <name type="scientific">Streptomyces goshikiensis</name>
    <dbReference type="NCBI Taxonomy" id="1942"/>
    <lineage>
        <taxon>Bacteria</taxon>
        <taxon>Bacillati</taxon>
        <taxon>Actinomycetota</taxon>
        <taxon>Actinomycetes</taxon>
        <taxon>Kitasatosporales</taxon>
        <taxon>Streptomycetaceae</taxon>
        <taxon>Streptomyces</taxon>
    </lineage>
</organism>
<reference evidence="1" key="1">
    <citation type="submission" date="2022-10" db="EMBL/GenBank/DDBJ databases">
        <title>The complete genomes of actinobacterial strains from the NBC collection.</title>
        <authorList>
            <person name="Joergensen T.S."/>
            <person name="Alvarez Arevalo M."/>
            <person name="Sterndorff E.B."/>
            <person name="Faurdal D."/>
            <person name="Vuksanovic O."/>
            <person name="Mourched A.-S."/>
            <person name="Charusanti P."/>
            <person name="Shaw S."/>
            <person name="Blin K."/>
            <person name="Weber T."/>
        </authorList>
    </citation>
    <scope>NUCLEOTIDE SEQUENCE</scope>
    <source>
        <strain evidence="1">NBC_00283</strain>
    </source>
</reference>
<accession>A0ABZ1RUC5</accession>
<evidence type="ECO:0000313" key="1">
    <source>
        <dbReference type="EMBL" id="WUO50153.1"/>
    </source>
</evidence>
<dbReference type="RefSeq" id="WP_328777067.1">
    <property type="nucleotide sequence ID" value="NZ_CP108057.1"/>
</dbReference>
<gene>
    <name evidence="1" type="ORF">OHU17_32350</name>
</gene>
<dbReference type="InterPro" id="IPR045772">
    <property type="entry name" value="DUF6225"/>
</dbReference>
<protein>
    <submittedName>
        <fullName evidence="1">DUF6225 family protein</fullName>
    </submittedName>
</protein>
<dbReference type="Pfam" id="PF19735">
    <property type="entry name" value="DUF6225"/>
    <property type="match status" value="1"/>
</dbReference>
<dbReference type="EMBL" id="CP108057">
    <property type="protein sequence ID" value="WUO50153.1"/>
    <property type="molecule type" value="Genomic_DNA"/>
</dbReference>
<proteinExistence type="predicted"/>
<keyword evidence="2" id="KW-1185">Reference proteome</keyword>
<dbReference type="Proteomes" id="UP001432075">
    <property type="component" value="Chromosome"/>
</dbReference>
<evidence type="ECO:0000313" key="2">
    <source>
        <dbReference type="Proteomes" id="UP001432075"/>
    </source>
</evidence>
<name>A0ABZ1RUC5_9ACTN</name>
<sequence length="89" mass="9603">MADMFDHNPQVWTAGRLREALAGLPDETPIHVGVADGPGDFEGYGEYVLVDAEPVELDTDGEESGEPGPRVQFTLFADAKAGVYHPDMD</sequence>